<name>A0A9P0GM48_9CUCU</name>
<evidence type="ECO:0000313" key="2">
    <source>
        <dbReference type="EMBL" id="CAH1114008.1"/>
    </source>
</evidence>
<dbReference type="AlphaFoldDB" id="A0A9P0GM48"/>
<dbReference type="PANTHER" id="PTHR34105">
    <property type="entry name" value="PROLINE-, GLUTAMIC ACID- AND LEUCINE-RICH PROTEIN 1"/>
    <property type="match status" value="1"/>
</dbReference>
<dbReference type="InterPro" id="IPR016024">
    <property type="entry name" value="ARM-type_fold"/>
</dbReference>
<dbReference type="OrthoDB" id="20900at2759"/>
<dbReference type="Proteomes" id="UP001153636">
    <property type="component" value="Chromosome 8"/>
</dbReference>
<dbReference type="PANTHER" id="PTHR34105:SF1">
    <property type="entry name" value="PROLINE-, GLUTAMIC ACID- AND LEUCINE-RICH PROTEIN 1"/>
    <property type="match status" value="1"/>
</dbReference>
<sequence length="765" mass="86835">MVSAISNDNSTPSEFDPDMFNLYLLNGPTEANLRALNKLLSTPKTSRKGLELLNSLLNYCTIDMISDYIILWLDFCLKESSENFTESKLLLISKLIKISYNNNDVSKKIVSDCLSKIVDLCLKQSNNSYEVLAALDVLAVSMKRFGSWFPSHKLQIETYIISFLENSSAAIVEKAAAAFLLLQQVGNAGNEGVHHRKNFQESLQKLCKTFHDLLDQFFENRVDISHIDSIDIPNHEGFHFDNQLFDTQIMITVTAQRIKNILIFITVMIKNGFPVCKDIRPMDILNVISRGTVPHHCVSTATDNSKEDYQFCSNLNSIQVQLIRLLRIFIIWLKNHSFPFAFIISKILMDCLKKSQNCKCFDLDVYYQETIYLTLKCWISTSRSALNSYFQEQLIACILKDISPLKTSVSLKIQAVTKKKGTIQRNITEHNSMPSRQGNHSIVDKGEHMKEREEIRCQLALNTLTTLFQSGFIQLETRTTQNIYTLIFTIFNDIITSEIPHPYRNHKCQLNLLKLLVAFYEQDTLKNLPPVSLSINILNIYSSNSNSDIATVCKRGLNILEKICQPVSVPLNTSSFLTDVMQSNHSTSQESNFMECVADLTLVSTDESKDDDKKLNHKNEITILDNRLLHMDLVQISSSAENESAGPLSTNSVIVGDSSNKSSESYQNKLINESNDISESQHEAVNISDDEPLVKMPRIISEDDEVNIKEISKSEIKDSEFQELNSAFVDEVKDEANLIEISKSDIKDSEFQELNSAFVDEVKEY</sequence>
<gene>
    <name evidence="2" type="ORF">PSYICH_LOCUS14338</name>
</gene>
<organism evidence="2 3">
    <name type="scientific">Psylliodes chrysocephalus</name>
    <dbReference type="NCBI Taxonomy" id="3402493"/>
    <lineage>
        <taxon>Eukaryota</taxon>
        <taxon>Metazoa</taxon>
        <taxon>Ecdysozoa</taxon>
        <taxon>Arthropoda</taxon>
        <taxon>Hexapoda</taxon>
        <taxon>Insecta</taxon>
        <taxon>Pterygota</taxon>
        <taxon>Neoptera</taxon>
        <taxon>Endopterygota</taxon>
        <taxon>Coleoptera</taxon>
        <taxon>Polyphaga</taxon>
        <taxon>Cucujiformia</taxon>
        <taxon>Chrysomeloidea</taxon>
        <taxon>Chrysomelidae</taxon>
        <taxon>Galerucinae</taxon>
        <taxon>Alticini</taxon>
        <taxon>Psylliodes</taxon>
    </lineage>
</organism>
<evidence type="ECO:0000313" key="3">
    <source>
        <dbReference type="Proteomes" id="UP001153636"/>
    </source>
</evidence>
<keyword evidence="3" id="KW-1185">Reference proteome</keyword>
<dbReference type="GO" id="GO:0005634">
    <property type="term" value="C:nucleus"/>
    <property type="evidence" value="ECO:0007669"/>
    <property type="project" value="TreeGrafter"/>
</dbReference>
<evidence type="ECO:0000256" key="1">
    <source>
        <dbReference type="SAM" id="MobiDB-lite"/>
    </source>
</evidence>
<accession>A0A9P0GM48</accession>
<proteinExistence type="predicted"/>
<protein>
    <recommendedName>
        <fullName evidence="4">Pre-rRNA-processing protein RIX1 N-terminal domain-containing protein</fullName>
    </recommendedName>
</protein>
<evidence type="ECO:0008006" key="4">
    <source>
        <dbReference type="Google" id="ProtNLM"/>
    </source>
</evidence>
<feature type="region of interest" description="Disordered" evidence="1">
    <location>
        <begin position="640"/>
        <end position="661"/>
    </location>
</feature>
<dbReference type="GO" id="GO:0006364">
    <property type="term" value="P:rRNA processing"/>
    <property type="evidence" value="ECO:0007669"/>
    <property type="project" value="TreeGrafter"/>
</dbReference>
<dbReference type="SUPFAM" id="SSF48371">
    <property type="entry name" value="ARM repeat"/>
    <property type="match status" value="1"/>
</dbReference>
<reference evidence="2" key="1">
    <citation type="submission" date="2022-01" db="EMBL/GenBank/DDBJ databases">
        <authorList>
            <person name="King R."/>
        </authorList>
    </citation>
    <scope>NUCLEOTIDE SEQUENCE</scope>
</reference>
<dbReference type="EMBL" id="OV651820">
    <property type="protein sequence ID" value="CAH1114008.1"/>
    <property type="molecule type" value="Genomic_DNA"/>
</dbReference>